<dbReference type="Gene3D" id="1.10.10.650">
    <property type="entry name" value="RuvA domain 2-like"/>
    <property type="match status" value="1"/>
</dbReference>
<dbReference type="SUPFAM" id="SSF53098">
    <property type="entry name" value="Ribonuclease H-like"/>
    <property type="match status" value="1"/>
</dbReference>
<dbReference type="SMART" id="SM00732">
    <property type="entry name" value="YqgFc"/>
    <property type="match status" value="1"/>
</dbReference>
<evidence type="ECO:0000259" key="2">
    <source>
        <dbReference type="PROSITE" id="PS50126"/>
    </source>
</evidence>
<dbReference type="PANTHER" id="PTHR10724">
    <property type="entry name" value="30S RIBOSOMAL PROTEIN S1"/>
    <property type="match status" value="1"/>
</dbReference>
<dbReference type="InterPro" id="IPR010994">
    <property type="entry name" value="RuvA_2-like"/>
</dbReference>
<dbReference type="GO" id="GO:0005737">
    <property type="term" value="C:cytoplasm"/>
    <property type="evidence" value="ECO:0007669"/>
    <property type="project" value="UniProtKB-ARBA"/>
</dbReference>
<dbReference type="InterPro" id="IPR032639">
    <property type="entry name" value="Tex_YqgF"/>
</dbReference>
<dbReference type="InterPro" id="IPR044146">
    <property type="entry name" value="S1_Tex"/>
</dbReference>
<dbReference type="InterPro" id="IPR041692">
    <property type="entry name" value="HHH_9"/>
</dbReference>
<dbReference type="Pfam" id="PF09371">
    <property type="entry name" value="Tex_N"/>
    <property type="match status" value="1"/>
</dbReference>
<dbReference type="InterPro" id="IPR055179">
    <property type="entry name" value="Tex-like_central_region"/>
</dbReference>
<dbReference type="InterPro" id="IPR012340">
    <property type="entry name" value="NA-bd_OB-fold"/>
</dbReference>
<dbReference type="Pfam" id="PF16921">
    <property type="entry name" value="Tex_YqgF"/>
    <property type="match status" value="1"/>
</dbReference>
<dbReference type="SUPFAM" id="SSF158832">
    <property type="entry name" value="Tex N-terminal region-like"/>
    <property type="match status" value="1"/>
</dbReference>
<dbReference type="Pfam" id="PF12836">
    <property type="entry name" value="HHH_3"/>
    <property type="match status" value="1"/>
</dbReference>
<dbReference type="Gene3D" id="1.10.3500.10">
    <property type="entry name" value="Tex N-terminal region-like"/>
    <property type="match status" value="1"/>
</dbReference>
<sequence>MDIIAAIAEELQIKKGQAEAAVKLIDEGNTIPFIARYRKEATGSLNDEVLRNLFDRLTYLRNLEDKKQTVLASIEEQGKLTDELKKAILEAQTQVAVDDLYRPYRPKRRTRATIAKEKGLEPLAQTILAQESSVDIMAEAAKYVDAEKDVADEAAALAGAKDIIAENVSDNADYRTKIRELTMQKGRLISTAKDPKAESVYEMYYEFDEALSKVAGHRTLAINRGEKEKILTVKIEAPTEDIIKYLKKQVITNDGAPTAAVLTEVVEDAYDRLIAPAIEREIRNNLTEEAEDGAIKVFGKNLEQLLMQPPIAGQVVLGWDPAFRTGCKISVVDPTGKVLDTTVIYPTAPQNKVEEAKAVIKKLIDKHHVTLISLGNGTASRESEQVIVELLKEIPVKVQYIIVNEAGASVYSASKLATEEFPNFDVGQRSATSMARRLQDPLAELVKIDPKSIGVGQYQHDMNQKKLSEALGGVVEDCVNKVGVDLNTASVSLLEYISGISKTIAKNIVDYREENGKFTSRSQLLKVAKLGPKAFEQCAGFMRISDGKNPLDATGVHPESYDATKAVLEKLGYTIEDVKNRNVVGISKKISDYKALADEAGVGEITLRDIVKELEKPARDPREDMPKPILRSDVLEMKDLTPGMVLKGTVRNVIDFGCFVDIGVHQDGLVHISEICDRYIKHPLEAVSVGDIVDVQVMSVDLKKQRIQLTMKIGQGTDKAGKSEHGGSGKNNVDNKADRSNRNNGGRNSRNDRNSTGSKNNNNRNKKPHYIKGKKNNFFDNIILDN</sequence>
<dbReference type="Pfam" id="PF22706">
    <property type="entry name" value="Tex_central_region"/>
    <property type="match status" value="1"/>
</dbReference>
<dbReference type="Gene3D" id="3.30.420.140">
    <property type="entry name" value="YqgF/RNase H-like domain"/>
    <property type="match status" value="1"/>
</dbReference>
<dbReference type="InterPro" id="IPR023323">
    <property type="entry name" value="Tex-like_dom_sf"/>
</dbReference>
<dbReference type="InterPro" id="IPR003029">
    <property type="entry name" value="S1_domain"/>
</dbReference>
<dbReference type="GO" id="GO:0003729">
    <property type="term" value="F:mRNA binding"/>
    <property type="evidence" value="ECO:0007669"/>
    <property type="project" value="UniProtKB-ARBA"/>
</dbReference>
<dbReference type="FunFam" id="2.40.50.140:FF:000051">
    <property type="entry name" value="RNA-binding transcriptional accessory protein"/>
    <property type="match status" value="1"/>
</dbReference>
<dbReference type="GO" id="GO:0006139">
    <property type="term" value="P:nucleobase-containing compound metabolic process"/>
    <property type="evidence" value="ECO:0007669"/>
    <property type="project" value="InterPro"/>
</dbReference>
<evidence type="ECO:0000313" key="4">
    <source>
        <dbReference type="Proteomes" id="UP000049472"/>
    </source>
</evidence>
<dbReference type="PANTHER" id="PTHR10724:SF10">
    <property type="entry name" value="S1 RNA-BINDING DOMAIN-CONTAINING PROTEIN 1"/>
    <property type="match status" value="1"/>
</dbReference>
<dbReference type="FunFam" id="1.10.150.310:FF:000001">
    <property type="entry name" value="RNA-binding transcriptional accessory protein"/>
    <property type="match status" value="1"/>
</dbReference>
<feature type="region of interest" description="Disordered" evidence="1">
    <location>
        <begin position="713"/>
        <end position="774"/>
    </location>
</feature>
<feature type="compositionally biased region" description="Basic and acidic residues" evidence="1">
    <location>
        <begin position="719"/>
        <end position="741"/>
    </location>
</feature>
<dbReference type="AlphaFoldDB" id="A0A0M6WFX3"/>
<feature type="domain" description="S1 motif" evidence="2">
    <location>
        <begin position="643"/>
        <end position="712"/>
    </location>
</feature>
<dbReference type="GO" id="GO:0003735">
    <property type="term" value="F:structural constituent of ribosome"/>
    <property type="evidence" value="ECO:0007669"/>
    <property type="project" value="TreeGrafter"/>
</dbReference>
<dbReference type="SMART" id="SM00316">
    <property type="entry name" value="S1"/>
    <property type="match status" value="1"/>
</dbReference>
<dbReference type="Pfam" id="PF17674">
    <property type="entry name" value="HHH_9"/>
    <property type="match status" value="1"/>
</dbReference>
<dbReference type="SUPFAM" id="SSF47781">
    <property type="entry name" value="RuvA domain 2-like"/>
    <property type="match status" value="2"/>
</dbReference>
<protein>
    <submittedName>
        <fullName evidence="3">Transcription accessory protein</fullName>
    </submittedName>
</protein>
<dbReference type="Proteomes" id="UP000049472">
    <property type="component" value="Unassembled WGS sequence"/>
</dbReference>
<dbReference type="RefSeq" id="WP_055061163.1">
    <property type="nucleotide sequence ID" value="NZ_CVRQ01000009.1"/>
</dbReference>
<evidence type="ECO:0000256" key="1">
    <source>
        <dbReference type="SAM" id="MobiDB-lite"/>
    </source>
</evidence>
<dbReference type="InterPro" id="IPR006641">
    <property type="entry name" value="YqgF/RNaseH-like_dom"/>
</dbReference>
<evidence type="ECO:0000313" key="3">
    <source>
        <dbReference type="EMBL" id="CRL34013.1"/>
    </source>
</evidence>
<dbReference type="CDD" id="cd05685">
    <property type="entry name" value="S1_Tex"/>
    <property type="match status" value="1"/>
</dbReference>
<dbReference type="Gene3D" id="1.10.150.310">
    <property type="entry name" value="Tex RuvX-like domain-like"/>
    <property type="match status" value="1"/>
</dbReference>
<dbReference type="InterPro" id="IPR018974">
    <property type="entry name" value="Tex-like_N"/>
</dbReference>
<dbReference type="InterPro" id="IPR023319">
    <property type="entry name" value="Tex-like_HTH_dom_sf"/>
</dbReference>
<dbReference type="PROSITE" id="PS50126">
    <property type="entry name" value="S1"/>
    <property type="match status" value="1"/>
</dbReference>
<name>A0A0M6WFX3_9FIRM</name>
<keyword evidence="4" id="KW-1185">Reference proteome</keyword>
<gene>
    <name evidence="3" type="ORF">T1815_07281</name>
</gene>
<accession>A0A0M6WFX3</accession>
<dbReference type="SUPFAM" id="SSF50249">
    <property type="entry name" value="Nucleic acid-binding proteins"/>
    <property type="match status" value="1"/>
</dbReference>
<dbReference type="InterPro" id="IPR050437">
    <property type="entry name" value="Ribos_protein_bS1-like"/>
</dbReference>
<dbReference type="FunFam" id="1.10.10.650:FF:000001">
    <property type="entry name" value="S1 RNA-binding domain 1"/>
    <property type="match status" value="1"/>
</dbReference>
<reference evidence="4" key="1">
    <citation type="submission" date="2015-05" db="EMBL/GenBank/DDBJ databases">
        <authorList>
            <consortium name="Pathogen Informatics"/>
        </authorList>
    </citation>
    <scope>NUCLEOTIDE SEQUENCE [LARGE SCALE GENOMIC DNA]</scope>
    <source>
        <strain evidence="4">T1-815</strain>
    </source>
</reference>
<organism evidence="3 4">
    <name type="scientific">Agathobacter rectalis</name>
    <dbReference type="NCBI Taxonomy" id="39491"/>
    <lineage>
        <taxon>Bacteria</taxon>
        <taxon>Bacillati</taxon>
        <taxon>Bacillota</taxon>
        <taxon>Clostridia</taxon>
        <taxon>Lachnospirales</taxon>
        <taxon>Lachnospiraceae</taxon>
        <taxon>Agathobacter</taxon>
    </lineage>
</organism>
<dbReference type="Pfam" id="PF00575">
    <property type="entry name" value="S1"/>
    <property type="match status" value="1"/>
</dbReference>
<dbReference type="Gene3D" id="2.40.50.140">
    <property type="entry name" value="Nucleic acid-binding proteins"/>
    <property type="match status" value="1"/>
</dbReference>
<dbReference type="GO" id="GO:0006412">
    <property type="term" value="P:translation"/>
    <property type="evidence" value="ECO:0007669"/>
    <property type="project" value="TreeGrafter"/>
</dbReference>
<dbReference type="InterPro" id="IPR037027">
    <property type="entry name" value="YqgF/RNaseH-like_dom_sf"/>
</dbReference>
<dbReference type="EMBL" id="CVRQ01000009">
    <property type="protein sequence ID" value="CRL34013.1"/>
    <property type="molecule type" value="Genomic_DNA"/>
</dbReference>
<feature type="compositionally biased region" description="Basic residues" evidence="1">
    <location>
        <begin position="764"/>
        <end position="774"/>
    </location>
</feature>
<proteinExistence type="predicted"/>
<dbReference type="InterPro" id="IPR012337">
    <property type="entry name" value="RNaseH-like_sf"/>
</dbReference>
<dbReference type="FunFam" id="3.30.420.140:FF:000001">
    <property type="entry name" value="RNA-binding transcriptional accessory protein"/>
    <property type="match status" value="1"/>
</dbReference>